<feature type="transmembrane region" description="Helical" evidence="2">
    <location>
        <begin position="9"/>
        <end position="34"/>
    </location>
</feature>
<dbReference type="InterPro" id="IPR043128">
    <property type="entry name" value="Rev_trsase/Diguanyl_cyclase"/>
</dbReference>
<dbReference type="InterPro" id="IPR035965">
    <property type="entry name" value="PAS-like_dom_sf"/>
</dbReference>
<dbReference type="NCBIfam" id="TIGR00229">
    <property type="entry name" value="sensory_box"/>
    <property type="match status" value="1"/>
</dbReference>
<evidence type="ECO:0000259" key="3">
    <source>
        <dbReference type="PROSITE" id="PS50885"/>
    </source>
</evidence>
<dbReference type="PROSITE" id="PS50887">
    <property type="entry name" value="GGDEF"/>
    <property type="match status" value="1"/>
</dbReference>
<dbReference type="Gene3D" id="3.30.450.20">
    <property type="entry name" value="PAS domain"/>
    <property type="match status" value="1"/>
</dbReference>
<dbReference type="Pfam" id="PF00990">
    <property type="entry name" value="GGDEF"/>
    <property type="match status" value="1"/>
</dbReference>
<keyword evidence="2" id="KW-0812">Transmembrane</keyword>
<dbReference type="InterPro" id="IPR000014">
    <property type="entry name" value="PAS"/>
</dbReference>
<dbReference type="GO" id="GO:0003824">
    <property type="term" value="F:catalytic activity"/>
    <property type="evidence" value="ECO:0007669"/>
    <property type="project" value="UniProtKB-ARBA"/>
</dbReference>
<dbReference type="FunFam" id="3.30.70.270:FF:000001">
    <property type="entry name" value="Diguanylate cyclase domain protein"/>
    <property type="match status" value="1"/>
</dbReference>
<dbReference type="SUPFAM" id="SSF55785">
    <property type="entry name" value="PYP-like sensor domain (PAS domain)"/>
    <property type="match status" value="1"/>
</dbReference>
<sequence length="543" mass="61465">MIKIISQKLYIRVAIAIALVAIVVSLVSSMLSYYSGFKEKKNTNYLLVQQLAQTMGKTAAIAAYLNDKELSQEIINGLLSNDLVQGASLEGEANAKGEMELFIANGTINKQKEAVLVKLVHPFLDDTFIGVLSIYPDDNFIQQQAQAALKKEFILMLIQSIVIAFFVSLVVQRWLTQPIQNLTDSFAKINPSEPETLNMLTFKRGKRDEISRLTHGINALMHELHLTISNEQTLRKKTQELEAKFRLIFEQASAGICLLDSKNSITTFNPAFKHYFTVPGEKELSTLHFPELLNNVDELQSLLEEIRFAHNPPQTTLDVECKVGYKTIWFHCLFVRLTDQRDTNRGPQQEQLVEVILHDVTERAERELQTRFEADHDPLTGLLNRRAGEKRLQKALRECIKNNKHLVLMMIDLDKFKPINDTYGHEAGDKVLIETAHRFKTLFHEKNDMCIRLGGDEFIIARQVNTYNKAATLEQATTLLNELQQQVSISNTKTCAVGASIGIAIAPTDGTELHELMHNGDKTLYHVKETGRGKVAFYDDIKN</sequence>
<dbReference type="RefSeq" id="WP_104642690.1">
    <property type="nucleotide sequence ID" value="NZ_AQGW01000020.1"/>
</dbReference>
<evidence type="ECO:0000313" key="5">
    <source>
        <dbReference type="EMBL" id="MBE0383314.1"/>
    </source>
</evidence>
<dbReference type="SUPFAM" id="SSF55073">
    <property type="entry name" value="Nucleotide cyclase"/>
    <property type="match status" value="1"/>
</dbReference>
<comment type="cofactor">
    <cofactor evidence="1">
        <name>Mg(2+)</name>
        <dbReference type="ChEBI" id="CHEBI:18420"/>
    </cofactor>
</comment>
<dbReference type="EMBL" id="AQGW01000020">
    <property type="protein sequence ID" value="MBE0383314.1"/>
    <property type="molecule type" value="Genomic_DNA"/>
</dbReference>
<dbReference type="InterPro" id="IPR000160">
    <property type="entry name" value="GGDEF_dom"/>
</dbReference>
<evidence type="ECO:0000256" key="2">
    <source>
        <dbReference type="SAM" id="Phobius"/>
    </source>
</evidence>
<dbReference type="InterPro" id="IPR029787">
    <property type="entry name" value="Nucleotide_cyclase"/>
</dbReference>
<dbReference type="OrthoDB" id="5905478at2"/>
<dbReference type="PROSITE" id="PS50885">
    <property type="entry name" value="HAMP"/>
    <property type="match status" value="1"/>
</dbReference>
<keyword evidence="2" id="KW-0472">Membrane</keyword>
<reference evidence="6 7" key="2">
    <citation type="submission" date="2017-11" db="EMBL/GenBank/DDBJ databases">
        <authorList>
            <person name="Han C.G."/>
        </authorList>
    </citation>
    <scope>NUCLEOTIDE SEQUENCE [LARGE SCALE GENOMIC DNA]</scope>
    <source>
        <strain evidence="7">ATCC 43555</strain>
        <strain evidence="6">ATCC43555</strain>
    </source>
</reference>
<dbReference type="PANTHER" id="PTHR44757">
    <property type="entry name" value="DIGUANYLATE CYCLASE DGCP"/>
    <property type="match status" value="1"/>
</dbReference>
<evidence type="ECO:0000313" key="7">
    <source>
        <dbReference type="Proteomes" id="UP000238288"/>
    </source>
</evidence>
<organism evidence="6 7">
    <name type="scientific">Pseudoalteromonas carrageenovora IAM 12662</name>
    <dbReference type="NCBI Taxonomy" id="1314868"/>
    <lineage>
        <taxon>Bacteria</taxon>
        <taxon>Pseudomonadati</taxon>
        <taxon>Pseudomonadota</taxon>
        <taxon>Gammaproteobacteria</taxon>
        <taxon>Alteromonadales</taxon>
        <taxon>Pseudoalteromonadaceae</taxon>
        <taxon>Pseudoalteromonas</taxon>
    </lineage>
</organism>
<gene>
    <name evidence="6" type="ORF">PCAR9_A30136</name>
    <name evidence="5" type="ORF">PCARR_a1636</name>
</gene>
<dbReference type="InterPro" id="IPR052155">
    <property type="entry name" value="Biofilm_reg_signaling"/>
</dbReference>
<dbReference type="SMART" id="SM00267">
    <property type="entry name" value="GGDEF"/>
    <property type="match status" value="1"/>
</dbReference>
<dbReference type="NCBIfam" id="TIGR00254">
    <property type="entry name" value="GGDEF"/>
    <property type="match status" value="1"/>
</dbReference>
<dbReference type="EMBL" id="LT965928">
    <property type="protein sequence ID" value="SOU40971.1"/>
    <property type="molecule type" value="Genomic_DNA"/>
</dbReference>
<evidence type="ECO:0000259" key="4">
    <source>
        <dbReference type="PROSITE" id="PS50887"/>
    </source>
</evidence>
<dbReference type="CDD" id="cd01949">
    <property type="entry name" value="GGDEF"/>
    <property type="match status" value="1"/>
</dbReference>
<dbReference type="GeneID" id="93663627"/>
<feature type="domain" description="GGDEF" evidence="4">
    <location>
        <begin position="404"/>
        <end position="540"/>
    </location>
</feature>
<dbReference type="Gene3D" id="3.30.70.270">
    <property type="match status" value="1"/>
</dbReference>
<dbReference type="InterPro" id="IPR003660">
    <property type="entry name" value="HAMP_dom"/>
</dbReference>
<feature type="transmembrane region" description="Helical" evidence="2">
    <location>
        <begin position="153"/>
        <end position="175"/>
    </location>
</feature>
<dbReference type="GO" id="GO:0007165">
    <property type="term" value="P:signal transduction"/>
    <property type="evidence" value="ECO:0007669"/>
    <property type="project" value="InterPro"/>
</dbReference>
<dbReference type="PANTHER" id="PTHR44757:SF2">
    <property type="entry name" value="BIOFILM ARCHITECTURE MAINTENANCE PROTEIN MBAA"/>
    <property type="match status" value="1"/>
</dbReference>
<proteinExistence type="predicted"/>
<dbReference type="Gene3D" id="6.10.340.10">
    <property type="match status" value="1"/>
</dbReference>
<dbReference type="Pfam" id="PF13188">
    <property type="entry name" value="PAS_8"/>
    <property type="match status" value="1"/>
</dbReference>
<name>A0A2K4X9I0_PSEVC</name>
<protein>
    <submittedName>
        <fullName evidence="6">Diguanylate cyclase</fullName>
    </submittedName>
</protein>
<reference evidence="5 8" key="1">
    <citation type="submission" date="2015-06" db="EMBL/GenBank/DDBJ databases">
        <title>Genome sequence of Pseudoalteromonas carrageenovora.</title>
        <authorList>
            <person name="Xie B.-B."/>
            <person name="Rong J.-C."/>
            <person name="Qin Q.-L."/>
            <person name="Zhang Y.-Z."/>
        </authorList>
    </citation>
    <scope>NUCLEOTIDE SEQUENCE [LARGE SCALE GENOMIC DNA]</scope>
    <source>
        <strain evidence="5 8">IAM 12662</strain>
    </source>
</reference>
<evidence type="ECO:0000313" key="6">
    <source>
        <dbReference type="EMBL" id="SOU40971.1"/>
    </source>
</evidence>
<evidence type="ECO:0000256" key="1">
    <source>
        <dbReference type="ARBA" id="ARBA00001946"/>
    </source>
</evidence>
<accession>A0A2K4X9I0</accession>
<keyword evidence="8" id="KW-1185">Reference proteome</keyword>
<dbReference type="Proteomes" id="UP000238288">
    <property type="component" value="Chromosome PCAR9a"/>
</dbReference>
<evidence type="ECO:0000313" key="8">
    <source>
        <dbReference type="Proteomes" id="UP000615003"/>
    </source>
</evidence>
<dbReference type="GO" id="GO:0016020">
    <property type="term" value="C:membrane"/>
    <property type="evidence" value="ECO:0007669"/>
    <property type="project" value="InterPro"/>
</dbReference>
<keyword evidence="2" id="KW-1133">Transmembrane helix</keyword>
<feature type="domain" description="HAMP" evidence="3">
    <location>
        <begin position="173"/>
        <end position="229"/>
    </location>
</feature>
<dbReference type="AlphaFoldDB" id="A0A2K4X9I0"/>
<dbReference type="Proteomes" id="UP000615003">
    <property type="component" value="Unassembled WGS sequence"/>
</dbReference>